<dbReference type="PROSITE" id="PS01148">
    <property type="entry name" value="UPF0033"/>
    <property type="match status" value="1"/>
</dbReference>
<accession>H5SRD8</accession>
<evidence type="ECO:0000313" key="3">
    <source>
        <dbReference type="EMBL" id="BAL58655.1"/>
    </source>
</evidence>
<dbReference type="CDD" id="cd00291">
    <property type="entry name" value="SirA_YedF_YeeD"/>
    <property type="match status" value="1"/>
</dbReference>
<dbReference type="PANTHER" id="PTHR33279">
    <property type="entry name" value="SULFUR CARRIER PROTEIN YEDF-RELATED"/>
    <property type="match status" value="1"/>
</dbReference>
<name>H5SRD8_ACEAU</name>
<reference evidence="3" key="1">
    <citation type="journal article" date="2005" name="Environ. Microbiol.">
        <title>Genetic and functional properties of uncultivated thermophilic crenarchaeotes from a subsurface gold mine as revealed by analysis of genome fragments.</title>
        <authorList>
            <person name="Nunoura T."/>
            <person name="Hirayama H."/>
            <person name="Takami H."/>
            <person name="Oida H."/>
            <person name="Nishi S."/>
            <person name="Shimamura S."/>
            <person name="Suzuki Y."/>
            <person name="Inagaki F."/>
            <person name="Takai K."/>
            <person name="Nealson K.H."/>
            <person name="Horikoshi K."/>
        </authorList>
    </citation>
    <scope>NUCLEOTIDE SEQUENCE</scope>
</reference>
<proteinExistence type="inferred from homology"/>
<dbReference type="Pfam" id="PF01206">
    <property type="entry name" value="TusA"/>
    <property type="match status" value="1"/>
</dbReference>
<sequence length="82" mass="9177">MTVLDLRGVKCPMTFVKTKLALEELQDGQVLTILIDDKLASVDVPGNATREGHEVLQTTEISAGVWEVLIRKRTVREEVERS</sequence>
<dbReference type="AlphaFoldDB" id="H5SRD8"/>
<dbReference type="Gene3D" id="3.30.110.40">
    <property type="entry name" value="TusA-like domain"/>
    <property type="match status" value="1"/>
</dbReference>
<evidence type="ECO:0000256" key="1">
    <source>
        <dbReference type="ARBA" id="ARBA00008984"/>
    </source>
</evidence>
<dbReference type="InterPro" id="IPR036868">
    <property type="entry name" value="TusA-like_sf"/>
</dbReference>
<dbReference type="PANTHER" id="PTHR33279:SF19">
    <property type="entry name" value="SSL1707 PROTEIN"/>
    <property type="match status" value="1"/>
</dbReference>
<dbReference type="EMBL" id="AP011801">
    <property type="protein sequence ID" value="BAL58655.1"/>
    <property type="molecule type" value="Genomic_DNA"/>
</dbReference>
<reference evidence="3" key="2">
    <citation type="journal article" date="2012" name="PLoS ONE">
        <title>A Deeply Branching Thermophilic Bacterium with an Ancient Acetyl-CoA Pathway Dominates a Subsurface Ecosystem.</title>
        <authorList>
            <person name="Takami H."/>
            <person name="Noguchi H."/>
            <person name="Takaki Y."/>
            <person name="Uchiyama I."/>
            <person name="Toyoda A."/>
            <person name="Nishi S."/>
            <person name="Chee G.-J."/>
            <person name="Arai W."/>
            <person name="Nunoura T."/>
            <person name="Itoh T."/>
            <person name="Hattori M."/>
            <person name="Takai K."/>
        </authorList>
    </citation>
    <scope>NUCLEOTIDE SEQUENCE</scope>
</reference>
<dbReference type="SUPFAM" id="SSF64307">
    <property type="entry name" value="SirA-like"/>
    <property type="match status" value="1"/>
</dbReference>
<organism evidence="3">
    <name type="scientific">Acetithermum autotrophicum</name>
    <dbReference type="NCBI Taxonomy" id="1446466"/>
    <lineage>
        <taxon>Bacteria</taxon>
        <taxon>Candidatus Bipolaricaulota</taxon>
        <taxon>Candidatus Acetithermum</taxon>
    </lineage>
</organism>
<gene>
    <name evidence="3" type="ORF">HGMM_OP2C203</name>
</gene>
<dbReference type="InterPro" id="IPR001455">
    <property type="entry name" value="TusA-like"/>
</dbReference>
<protein>
    <submittedName>
        <fullName evidence="3">SirA family protein</fullName>
    </submittedName>
</protein>
<evidence type="ECO:0000259" key="2">
    <source>
        <dbReference type="PROSITE" id="PS01148"/>
    </source>
</evidence>
<comment type="similarity">
    <text evidence="1">Belongs to the sulfur carrier protein TusA family.</text>
</comment>
<feature type="domain" description="UPF0033" evidence="2">
    <location>
        <begin position="4"/>
        <end position="28"/>
    </location>
</feature>